<evidence type="ECO:0000313" key="4">
    <source>
        <dbReference type="Proteomes" id="UP001163846"/>
    </source>
</evidence>
<feature type="non-terminal residue" evidence="3">
    <location>
        <position position="406"/>
    </location>
</feature>
<dbReference type="InterPro" id="IPR027417">
    <property type="entry name" value="P-loop_NTPase"/>
</dbReference>
<reference evidence="3" key="1">
    <citation type="submission" date="2022-08" db="EMBL/GenBank/DDBJ databases">
        <authorList>
            <consortium name="DOE Joint Genome Institute"/>
            <person name="Min B."/>
            <person name="Riley R."/>
            <person name="Sierra-Patev S."/>
            <person name="Naranjo-Ortiz M."/>
            <person name="Looney B."/>
            <person name="Konkel Z."/>
            <person name="Slot J.C."/>
            <person name="Sakamoto Y."/>
            <person name="Steenwyk J.L."/>
            <person name="Rokas A."/>
            <person name="Carro J."/>
            <person name="Camarero S."/>
            <person name="Ferreira P."/>
            <person name="Molpeceres G."/>
            <person name="Ruiz-Duenas F.J."/>
            <person name="Serrano A."/>
            <person name="Henrissat B."/>
            <person name="Drula E."/>
            <person name="Hughes K.W."/>
            <person name="Mata J.L."/>
            <person name="Ishikawa N.K."/>
            <person name="Vargas-Isla R."/>
            <person name="Ushijima S."/>
            <person name="Smith C.A."/>
            <person name="Ahrendt S."/>
            <person name="Andreopoulos W."/>
            <person name="He G."/>
            <person name="Labutti K."/>
            <person name="Lipzen A."/>
            <person name="Ng V."/>
            <person name="Sandor L."/>
            <person name="Barry K."/>
            <person name="Martinez A.T."/>
            <person name="Xiao Y."/>
            <person name="Gibbons J.G."/>
            <person name="Terashima K."/>
            <person name="Hibbett D.S."/>
            <person name="Grigoriev I.V."/>
        </authorList>
    </citation>
    <scope>NUCLEOTIDE SEQUENCE</scope>
    <source>
        <strain evidence="3">TFB9207</strain>
    </source>
</reference>
<accession>A0AA38PH47</accession>
<dbReference type="SUPFAM" id="SSF52540">
    <property type="entry name" value="P-loop containing nucleoside triphosphate hydrolases"/>
    <property type="match status" value="1"/>
</dbReference>
<keyword evidence="1" id="KW-0677">Repeat</keyword>
<name>A0AA38PH47_9AGAR</name>
<dbReference type="EMBL" id="MU805993">
    <property type="protein sequence ID" value="KAJ3842843.1"/>
    <property type="molecule type" value="Genomic_DNA"/>
</dbReference>
<dbReference type="InterPro" id="IPR056884">
    <property type="entry name" value="NPHP3-like_N"/>
</dbReference>
<dbReference type="Pfam" id="PF24883">
    <property type="entry name" value="NPHP3_N"/>
    <property type="match status" value="1"/>
</dbReference>
<organism evidence="3 4">
    <name type="scientific">Lentinula raphanica</name>
    <dbReference type="NCBI Taxonomy" id="153919"/>
    <lineage>
        <taxon>Eukaryota</taxon>
        <taxon>Fungi</taxon>
        <taxon>Dikarya</taxon>
        <taxon>Basidiomycota</taxon>
        <taxon>Agaricomycotina</taxon>
        <taxon>Agaricomycetes</taxon>
        <taxon>Agaricomycetidae</taxon>
        <taxon>Agaricales</taxon>
        <taxon>Marasmiineae</taxon>
        <taxon>Omphalotaceae</taxon>
        <taxon>Lentinula</taxon>
    </lineage>
</organism>
<proteinExistence type="predicted"/>
<evidence type="ECO:0000256" key="1">
    <source>
        <dbReference type="ARBA" id="ARBA00022737"/>
    </source>
</evidence>
<evidence type="ECO:0000313" key="3">
    <source>
        <dbReference type="EMBL" id="KAJ3842843.1"/>
    </source>
</evidence>
<protein>
    <recommendedName>
        <fullName evidence="2">Nephrocystin 3-like N-terminal domain-containing protein</fullName>
    </recommendedName>
</protein>
<dbReference type="Gene3D" id="3.40.50.300">
    <property type="entry name" value="P-loop containing nucleotide triphosphate hydrolases"/>
    <property type="match status" value="1"/>
</dbReference>
<dbReference type="Proteomes" id="UP001163846">
    <property type="component" value="Unassembled WGS sequence"/>
</dbReference>
<comment type="caution">
    <text evidence="3">The sequence shown here is derived from an EMBL/GenBank/DDBJ whole genome shotgun (WGS) entry which is preliminary data.</text>
</comment>
<dbReference type="PANTHER" id="PTHR10039">
    <property type="entry name" value="AMELOGENIN"/>
    <property type="match status" value="1"/>
</dbReference>
<dbReference type="PANTHER" id="PTHR10039:SF16">
    <property type="entry name" value="GPI INOSITOL-DEACYLASE"/>
    <property type="match status" value="1"/>
</dbReference>
<gene>
    <name evidence="3" type="ORF">F5878DRAFT_638560</name>
</gene>
<keyword evidence="4" id="KW-1185">Reference proteome</keyword>
<sequence length="406" mass="46471">MLKALVISTSWKENITINGGLFDVAGKDINYYLSSDEEKKLQDWLGAPDCSTNYSTVLNNRVDGTGQWIFKDPTYLKWKEEGSILWIQGQAGSGKTFLITSIIEDFQATSVSTLTIYHYFDTRDNTGSKTSFQGLLASFLSQLGTQDQRIHPELKNLHESSKSGLTHCKPTNQKLADTLIKITRELVQKKYQVYMIIDALDEAKEIDKVWDFCVQMNSLQSIWIIISSRKYQPETSEYFTLSLRNNIMVDKDIATFLNEQVSLKSTTLNTEVKATLMQKADGGFRYIDCQVQILKQSANARKVREALTKLPASLEVLYHDEFHKSFNWIAHNIPEFKNTAADHTTIARNYRIAKEHGYYYKPLRQAHNKAISEEEAQLAIADIEEGRVKDGADLQRRRFPEIPQRT</sequence>
<feature type="domain" description="Nephrocystin 3-like N-terminal" evidence="2">
    <location>
        <begin position="64"/>
        <end position="229"/>
    </location>
</feature>
<evidence type="ECO:0000259" key="2">
    <source>
        <dbReference type="Pfam" id="PF24883"/>
    </source>
</evidence>
<dbReference type="AlphaFoldDB" id="A0AA38PH47"/>